<proteinExistence type="inferred from homology"/>
<dbReference type="Proteomes" id="UP001371224">
    <property type="component" value="Unassembled WGS sequence"/>
</dbReference>
<dbReference type="InterPro" id="IPR036165">
    <property type="entry name" value="YefM-like_sf"/>
</dbReference>
<dbReference type="SUPFAM" id="SSF143120">
    <property type="entry name" value="YefM-like"/>
    <property type="match status" value="1"/>
</dbReference>
<comment type="similarity">
    <text evidence="1">Belongs to the phD/YefM antitoxin family.</text>
</comment>
<evidence type="ECO:0000313" key="3">
    <source>
        <dbReference type="EMBL" id="MEJ1089060.1"/>
    </source>
</evidence>
<protein>
    <submittedName>
        <fullName evidence="3">Type II toxin-antitoxin system prevent-host-death family antitoxin</fullName>
    </submittedName>
</protein>
<evidence type="ECO:0000256" key="2">
    <source>
        <dbReference type="SAM" id="MobiDB-lite"/>
    </source>
</evidence>
<accession>A0ABU8LCJ3</accession>
<gene>
    <name evidence="3" type="ORF">WDU99_12125</name>
</gene>
<dbReference type="EMBL" id="JBBDGM010000010">
    <property type="protein sequence ID" value="MEJ1089060.1"/>
    <property type="molecule type" value="Genomic_DNA"/>
</dbReference>
<name>A0ABU8LCJ3_9MICO</name>
<reference evidence="3 4" key="1">
    <citation type="submission" date="2024-02" db="EMBL/GenBank/DDBJ databases">
        <authorList>
            <person name="Saticioglu I.B."/>
        </authorList>
    </citation>
    <scope>NUCLEOTIDE SEQUENCE [LARGE SCALE GENOMIC DNA]</scope>
    <source>
        <strain evidence="3 4">Mu-80</strain>
    </source>
</reference>
<evidence type="ECO:0000256" key="1">
    <source>
        <dbReference type="ARBA" id="ARBA00009981"/>
    </source>
</evidence>
<comment type="caution">
    <text evidence="3">The sequence shown here is derived from an EMBL/GenBank/DDBJ whole genome shotgun (WGS) entry which is preliminary data.</text>
</comment>
<sequence length="84" mass="8969">MSKTELNQQTARVLARVAAGETLTVTDRGRPIAQLSPPATDLWSKLVASGQVSLPTATGALPTPAVRTTESTRQILDDLRSDRL</sequence>
<organism evidence="3 4">
    <name type="scientific">Microbacterium bandirmense</name>
    <dbReference type="NCBI Taxonomy" id="3122050"/>
    <lineage>
        <taxon>Bacteria</taxon>
        <taxon>Bacillati</taxon>
        <taxon>Actinomycetota</taxon>
        <taxon>Actinomycetes</taxon>
        <taxon>Micrococcales</taxon>
        <taxon>Microbacteriaceae</taxon>
        <taxon>Microbacterium</taxon>
    </lineage>
</organism>
<feature type="compositionally biased region" description="Basic and acidic residues" evidence="2">
    <location>
        <begin position="75"/>
        <end position="84"/>
    </location>
</feature>
<keyword evidence="4" id="KW-1185">Reference proteome</keyword>
<feature type="region of interest" description="Disordered" evidence="2">
    <location>
        <begin position="56"/>
        <end position="84"/>
    </location>
</feature>
<evidence type="ECO:0000313" key="4">
    <source>
        <dbReference type="Proteomes" id="UP001371224"/>
    </source>
</evidence>
<dbReference type="NCBIfam" id="TIGR01552">
    <property type="entry name" value="phd_fam"/>
    <property type="match status" value="1"/>
</dbReference>
<dbReference type="RefSeq" id="WP_337332721.1">
    <property type="nucleotide sequence ID" value="NZ_JBBDGM010000010.1"/>
</dbReference>